<dbReference type="PANTHER" id="PTHR43060:SF15">
    <property type="entry name" value="3-HYDROXYISOBUTYRATE DEHYDROGENASE-LIKE 1, MITOCHONDRIAL-RELATED"/>
    <property type="match status" value="1"/>
</dbReference>
<comment type="similarity">
    <text evidence="1">Belongs to the HIBADH-related family.</text>
</comment>
<evidence type="ECO:0000313" key="8">
    <source>
        <dbReference type="Proteomes" id="UP000071859"/>
    </source>
</evidence>
<keyword evidence="8" id="KW-1185">Reference proteome</keyword>
<dbReference type="InterPro" id="IPR015815">
    <property type="entry name" value="HIBADH-related"/>
</dbReference>
<dbReference type="SUPFAM" id="SSF51735">
    <property type="entry name" value="NAD(P)-binding Rossmann-fold domains"/>
    <property type="match status" value="1"/>
</dbReference>
<accession>A0A158EG01</accession>
<dbReference type="GO" id="GO:0051287">
    <property type="term" value="F:NAD binding"/>
    <property type="evidence" value="ECO:0007669"/>
    <property type="project" value="InterPro"/>
</dbReference>
<evidence type="ECO:0000256" key="4">
    <source>
        <dbReference type="PIRSR" id="PIRSR000103-1"/>
    </source>
</evidence>
<dbReference type="Pfam" id="PF03446">
    <property type="entry name" value="NAD_binding_2"/>
    <property type="match status" value="1"/>
</dbReference>
<feature type="domain" description="6-phosphogluconate dehydrogenase NADP-binding" evidence="5">
    <location>
        <begin position="8"/>
        <end position="167"/>
    </location>
</feature>
<dbReference type="OrthoDB" id="9777604at2"/>
<dbReference type="GO" id="GO:0016491">
    <property type="term" value="F:oxidoreductase activity"/>
    <property type="evidence" value="ECO:0007669"/>
    <property type="project" value="UniProtKB-KW"/>
</dbReference>
<dbReference type="InterPro" id="IPR008927">
    <property type="entry name" value="6-PGluconate_DH-like_C_sf"/>
</dbReference>
<evidence type="ECO:0000259" key="5">
    <source>
        <dbReference type="Pfam" id="PF03446"/>
    </source>
</evidence>
<comment type="caution">
    <text evidence="7">The sequence shown here is derived from an EMBL/GenBank/DDBJ whole genome shotgun (WGS) entry which is preliminary data.</text>
</comment>
<feature type="active site" evidence="4">
    <location>
        <position position="176"/>
    </location>
</feature>
<dbReference type="SUPFAM" id="SSF48179">
    <property type="entry name" value="6-phosphogluconate dehydrogenase C-terminal domain-like"/>
    <property type="match status" value="1"/>
</dbReference>
<dbReference type="Gene3D" id="1.10.1040.10">
    <property type="entry name" value="N-(1-d-carboxylethyl)-l-norvaline Dehydrogenase, domain 2"/>
    <property type="match status" value="1"/>
</dbReference>
<dbReference type="InterPro" id="IPR029154">
    <property type="entry name" value="HIBADH-like_NADP-bd"/>
</dbReference>
<dbReference type="InterPro" id="IPR013328">
    <property type="entry name" value="6PGD_dom2"/>
</dbReference>
<feature type="domain" description="3-hydroxyisobutyrate dehydrogenase-like NAD-binding" evidence="6">
    <location>
        <begin position="170"/>
        <end position="288"/>
    </location>
</feature>
<dbReference type="Proteomes" id="UP000071859">
    <property type="component" value="Unassembled WGS sequence"/>
</dbReference>
<dbReference type="AlphaFoldDB" id="A0A158EG01"/>
<dbReference type="PROSITE" id="PS00895">
    <property type="entry name" value="3_HYDROXYISOBUT_DH"/>
    <property type="match status" value="1"/>
</dbReference>
<gene>
    <name evidence="7" type="ORF">AWB78_07609</name>
</gene>
<dbReference type="InterPro" id="IPR036291">
    <property type="entry name" value="NAD(P)-bd_dom_sf"/>
</dbReference>
<organism evidence="7 8">
    <name type="scientific">Caballeronia calidae</name>
    <dbReference type="NCBI Taxonomy" id="1777139"/>
    <lineage>
        <taxon>Bacteria</taxon>
        <taxon>Pseudomonadati</taxon>
        <taxon>Pseudomonadota</taxon>
        <taxon>Betaproteobacteria</taxon>
        <taxon>Burkholderiales</taxon>
        <taxon>Burkholderiaceae</taxon>
        <taxon>Caballeronia</taxon>
    </lineage>
</organism>
<sequence>MTQLEKPTVGFIGLGIMGAAMALNAQKSGYSLIINDTRREAAGELLANGAQWAETPSEVAKRSDVIFTCLPSIPAIEAVTLGPEGILSGIRPGCALFELSTNSPELIKQLHRAFAERDAHVLDAPISGGALGAKRGRLGIWVGGDRAIFDRYEPVLRAMGDRPIHVGALGSGLVAKLVNNCASQATQAAIAEVFVLGVKAGADPLSLWAAIRQGSLGRRRTFDGLIDEFLPANFDPPHAALRIIDKDMTLATALGRELGVPMRIANLALADIQEAMNRGWSERDCRSVMLLPQERVGVQIKVDPVEIKKVLEADPPAQSDTKYGTSN</sequence>
<protein>
    <submittedName>
        <fullName evidence="7">3-hydroxyisobutyrate dehydrogenase</fullName>
    </submittedName>
</protein>
<dbReference type="EMBL" id="FCOX02000086">
    <property type="protein sequence ID" value="SAL05630.1"/>
    <property type="molecule type" value="Genomic_DNA"/>
</dbReference>
<evidence type="ECO:0000256" key="1">
    <source>
        <dbReference type="ARBA" id="ARBA00009080"/>
    </source>
</evidence>
<dbReference type="InterPro" id="IPR006115">
    <property type="entry name" value="6PGDH_NADP-bd"/>
</dbReference>
<name>A0A158EG01_9BURK</name>
<reference evidence="7" key="1">
    <citation type="submission" date="2016-01" db="EMBL/GenBank/DDBJ databases">
        <authorList>
            <person name="Peeters C."/>
        </authorList>
    </citation>
    <scope>NUCLEOTIDE SEQUENCE</scope>
    <source>
        <strain evidence="7">LMG 29321</strain>
    </source>
</reference>
<dbReference type="InterPro" id="IPR002204">
    <property type="entry name" value="3-OH-isobutyrate_DH-rel_CS"/>
</dbReference>
<evidence type="ECO:0000256" key="3">
    <source>
        <dbReference type="ARBA" id="ARBA00023027"/>
    </source>
</evidence>
<dbReference type="GO" id="GO:0050661">
    <property type="term" value="F:NADP binding"/>
    <property type="evidence" value="ECO:0007669"/>
    <property type="project" value="InterPro"/>
</dbReference>
<evidence type="ECO:0000256" key="2">
    <source>
        <dbReference type="ARBA" id="ARBA00023002"/>
    </source>
</evidence>
<keyword evidence="3" id="KW-0520">NAD</keyword>
<dbReference type="GO" id="GO:0016054">
    <property type="term" value="P:organic acid catabolic process"/>
    <property type="evidence" value="ECO:0007669"/>
    <property type="project" value="UniProtKB-ARBA"/>
</dbReference>
<dbReference type="PIRSF" id="PIRSF000103">
    <property type="entry name" value="HIBADH"/>
    <property type="match status" value="1"/>
</dbReference>
<evidence type="ECO:0000259" key="6">
    <source>
        <dbReference type="Pfam" id="PF14833"/>
    </source>
</evidence>
<dbReference type="PANTHER" id="PTHR43060">
    <property type="entry name" value="3-HYDROXYISOBUTYRATE DEHYDROGENASE-LIKE 1, MITOCHONDRIAL-RELATED"/>
    <property type="match status" value="1"/>
</dbReference>
<keyword evidence="2" id="KW-0560">Oxidoreductase</keyword>
<dbReference type="Gene3D" id="3.40.50.720">
    <property type="entry name" value="NAD(P)-binding Rossmann-like Domain"/>
    <property type="match status" value="1"/>
</dbReference>
<dbReference type="Pfam" id="PF14833">
    <property type="entry name" value="NAD_binding_11"/>
    <property type="match status" value="1"/>
</dbReference>
<evidence type="ECO:0000313" key="7">
    <source>
        <dbReference type="EMBL" id="SAL05630.1"/>
    </source>
</evidence>
<proteinExistence type="inferred from homology"/>